<dbReference type="AlphaFoldDB" id="A0A316YUU9"/>
<comment type="subcellular location">
    <subcellularLocation>
        <location evidence="1">Nucleus</location>
    </subcellularLocation>
</comment>
<dbReference type="PANTHER" id="PTHR13213">
    <property type="entry name" value="MYB-BINDING PROTEIN 1A FAMILY MEMBER"/>
    <property type="match status" value="1"/>
</dbReference>
<sequence>MAGNLSHFWQLASASTSDRLASSSSLVSSLVEKQQSLGEPSKQVPERLFADNLGKDDGRGTLTVSEEQTREAEASLEAHNASDVVYSVKRLLKGLASHRESSRLGFAVTLSELLARLSTVSASQIITLVLHYSTSPAKVKGQEERDLMFARLFGIFAVVRSGALFRSGASGLENFTWTLDILQALSQGKEWFAESCAWVTVQLLDALAKADDLHWRDDAFNMVAQRLSVAQESRPESLAVLLKLRREALPLAKGVRLPALKEQDPLATSNLAVLAKLLKNASSLEETDGQEEKGGGNGYWNAQVHFVWDLILDDYAQESFVPSQKSRASFSEHFRIVVDETLFGVSASPERKSWGFQVFEKAVARVPANQLSSLFTPNFMRTWMNHLAGKDRLLHGAAHHAAAVVRDAVKNNPASGFLIVAQLLGKNGHQNFDQVTKSKTVESILSLTNFDGVNQHIIRLLDVAGEGALEAEEKGDEEALQSIDARRKMVLDQVLALLRNASIPKSDETVDIVLTFFIVHGFFRIVKLPKDASRVLNKAAGTTFSDKVKAACRTHFISCINELVGQTSTVVEGEAKGRKLRGASSSGELWLSRAFGIFESLRNSAKNNKLLVTVQEGGESLLQRAREQLSAVRKSTYASQEKRRAFESLLLAGYFVSLQNAREEDFEVVERLLDCGDRMLLMSESERVAKHPDEPAPVELLVDCLVGFLELSSAFLRRVASQTFASFTDEMTRDSVAHLVNQLGVGDEDDEADGADEDEEMDEDEADSGGIASLSQTSATSSSSDDDDEEEDEELDDDNGGQGEDVDPVLRARVQEALQAGGIADSEASDEDDDEGDNSSSSDVSDLDDDQMMLIDDKLAEIFRERVSSKREQEDAKKEGLIFQNKILDLIEIFARQQRSSPLCLGLVQPLFVLCLEKDPGFKQISSKAESILMQILRGGRTSDMAISEVAQHLEKIHSMACHGDAPASLCNAANLYLTRCCLRSTSDDVFELPPADQGGSKIRDIYQSTIEDFMTRKASLLKPNFITDACKRFPRLGWALRTKIVASCRPGAATQGYQQAQAFEMLQIILNGKDSKEADLFEDRLTFMPVVAEALFAFLRDAASSDQTSNRVRDVIKCGIQFVRATQRAASGTAGGDEEAKGKVVGTIWKVAKIQEIAQQLDVSEKFGKSSAIQGLLKQMHSLVDPSSSKKNSKANKAAVQGSEIKAKNSEKSKSGSAYAAAAPSSATKRGVDGKSNHPELAAEGSKTKKKKMNRA</sequence>
<dbReference type="RefSeq" id="XP_025379011.1">
    <property type="nucleotide sequence ID" value="XM_025521148.1"/>
</dbReference>
<dbReference type="Pfam" id="PF04931">
    <property type="entry name" value="DNA_pol_phi"/>
    <property type="match status" value="1"/>
</dbReference>
<evidence type="ECO:0008006" key="6">
    <source>
        <dbReference type="Google" id="ProtNLM"/>
    </source>
</evidence>
<evidence type="ECO:0000256" key="1">
    <source>
        <dbReference type="ARBA" id="ARBA00004123"/>
    </source>
</evidence>
<evidence type="ECO:0000256" key="3">
    <source>
        <dbReference type="SAM" id="MobiDB-lite"/>
    </source>
</evidence>
<name>A0A316YUU9_9BASI</name>
<dbReference type="STRING" id="215250.A0A316YUU9"/>
<feature type="compositionally biased region" description="Basic and acidic residues" evidence="3">
    <location>
        <begin position="1206"/>
        <end position="1215"/>
    </location>
</feature>
<dbReference type="Proteomes" id="UP000245768">
    <property type="component" value="Unassembled WGS sequence"/>
</dbReference>
<feature type="compositionally biased region" description="Acidic residues" evidence="3">
    <location>
        <begin position="746"/>
        <end position="767"/>
    </location>
</feature>
<feature type="compositionally biased region" description="Acidic residues" evidence="3">
    <location>
        <begin position="827"/>
        <end position="837"/>
    </location>
</feature>
<dbReference type="GO" id="GO:0005730">
    <property type="term" value="C:nucleolus"/>
    <property type="evidence" value="ECO:0007669"/>
    <property type="project" value="InterPro"/>
</dbReference>
<keyword evidence="5" id="KW-1185">Reference proteome</keyword>
<feature type="compositionally biased region" description="Low complexity" evidence="3">
    <location>
        <begin position="1216"/>
        <end position="1230"/>
    </location>
</feature>
<dbReference type="GO" id="GO:0000182">
    <property type="term" value="F:rDNA binding"/>
    <property type="evidence" value="ECO:0007669"/>
    <property type="project" value="TreeGrafter"/>
</dbReference>
<feature type="region of interest" description="Disordered" evidence="3">
    <location>
        <begin position="821"/>
        <end position="851"/>
    </location>
</feature>
<dbReference type="InParanoid" id="A0A316YUU9"/>
<feature type="compositionally biased region" description="Acidic residues" evidence="3">
    <location>
        <begin position="784"/>
        <end position="806"/>
    </location>
</feature>
<dbReference type="EMBL" id="KZ819635">
    <property type="protein sequence ID" value="PWN91813.1"/>
    <property type="molecule type" value="Genomic_DNA"/>
</dbReference>
<dbReference type="GO" id="GO:0006355">
    <property type="term" value="P:regulation of DNA-templated transcription"/>
    <property type="evidence" value="ECO:0007669"/>
    <property type="project" value="InterPro"/>
</dbReference>
<feature type="region of interest" description="Disordered" evidence="3">
    <location>
        <begin position="1185"/>
        <end position="1257"/>
    </location>
</feature>
<evidence type="ECO:0000313" key="4">
    <source>
        <dbReference type="EMBL" id="PWN91813.1"/>
    </source>
</evidence>
<protein>
    <recommendedName>
        <fullName evidence="6">DNA polymerase V</fullName>
    </recommendedName>
</protein>
<reference evidence="4 5" key="1">
    <citation type="journal article" date="2018" name="Mol. Biol. Evol.">
        <title>Broad Genomic Sampling Reveals a Smut Pathogenic Ancestry of the Fungal Clade Ustilaginomycotina.</title>
        <authorList>
            <person name="Kijpornyongpan T."/>
            <person name="Mondo S.J."/>
            <person name="Barry K."/>
            <person name="Sandor L."/>
            <person name="Lee J."/>
            <person name="Lipzen A."/>
            <person name="Pangilinan J."/>
            <person name="LaButti K."/>
            <person name="Hainaut M."/>
            <person name="Henrissat B."/>
            <person name="Grigoriev I.V."/>
            <person name="Spatafora J.W."/>
            <person name="Aime M.C."/>
        </authorList>
    </citation>
    <scope>NUCLEOTIDE SEQUENCE [LARGE SCALE GENOMIC DNA]</scope>
    <source>
        <strain evidence="4 5">MCA 4198</strain>
    </source>
</reference>
<dbReference type="GeneID" id="37043064"/>
<evidence type="ECO:0000256" key="2">
    <source>
        <dbReference type="ARBA" id="ARBA00023242"/>
    </source>
</evidence>
<accession>A0A316YUU9</accession>
<proteinExistence type="predicted"/>
<organism evidence="4 5">
    <name type="scientific">Acaromyces ingoldii</name>
    <dbReference type="NCBI Taxonomy" id="215250"/>
    <lineage>
        <taxon>Eukaryota</taxon>
        <taxon>Fungi</taxon>
        <taxon>Dikarya</taxon>
        <taxon>Basidiomycota</taxon>
        <taxon>Ustilaginomycotina</taxon>
        <taxon>Exobasidiomycetes</taxon>
        <taxon>Exobasidiales</taxon>
        <taxon>Cryptobasidiaceae</taxon>
        <taxon>Acaromyces</taxon>
    </lineage>
</organism>
<evidence type="ECO:0000313" key="5">
    <source>
        <dbReference type="Proteomes" id="UP000245768"/>
    </source>
</evidence>
<gene>
    <name evidence="4" type="ORF">FA10DRAFT_265652</name>
</gene>
<dbReference type="FunCoup" id="A0A316YUU9">
    <property type="interactions" value="380"/>
</dbReference>
<feature type="region of interest" description="Disordered" evidence="3">
    <location>
        <begin position="742"/>
        <end position="806"/>
    </location>
</feature>
<dbReference type="OrthoDB" id="342531at2759"/>
<dbReference type="InterPro" id="IPR007015">
    <property type="entry name" value="DNA_pol_V/MYBBP1A"/>
</dbReference>
<feature type="compositionally biased region" description="Low complexity" evidence="3">
    <location>
        <begin position="1188"/>
        <end position="1200"/>
    </location>
</feature>
<keyword evidence="2" id="KW-0539">Nucleus</keyword>
<dbReference type="PANTHER" id="PTHR13213:SF2">
    <property type="entry name" value="MYB-BINDING PROTEIN 1A"/>
    <property type="match status" value="1"/>
</dbReference>